<feature type="compositionally biased region" description="Acidic residues" evidence="4">
    <location>
        <begin position="10"/>
        <end position="19"/>
    </location>
</feature>
<keyword evidence="7" id="KW-1185">Reference proteome</keyword>
<evidence type="ECO:0000256" key="3">
    <source>
        <dbReference type="ARBA" id="ARBA00022691"/>
    </source>
</evidence>
<name>A0ABV5KA48_9ACTN</name>
<organism evidence="6 7">
    <name type="scientific">Nocardioides plantarum</name>
    <dbReference type="NCBI Taxonomy" id="29299"/>
    <lineage>
        <taxon>Bacteria</taxon>
        <taxon>Bacillati</taxon>
        <taxon>Actinomycetota</taxon>
        <taxon>Actinomycetes</taxon>
        <taxon>Propionibacteriales</taxon>
        <taxon>Nocardioidaceae</taxon>
        <taxon>Nocardioides</taxon>
    </lineage>
</organism>
<proteinExistence type="predicted"/>
<evidence type="ECO:0000259" key="5">
    <source>
        <dbReference type="Pfam" id="PF08241"/>
    </source>
</evidence>
<dbReference type="Proteomes" id="UP001589750">
    <property type="component" value="Unassembled WGS sequence"/>
</dbReference>
<reference evidence="6 7" key="1">
    <citation type="submission" date="2024-09" db="EMBL/GenBank/DDBJ databases">
        <authorList>
            <person name="Sun Q."/>
            <person name="Mori K."/>
        </authorList>
    </citation>
    <scope>NUCLEOTIDE SEQUENCE [LARGE SCALE GENOMIC DNA]</scope>
    <source>
        <strain evidence="6 7">JCM 9626</strain>
    </source>
</reference>
<dbReference type="InterPro" id="IPR029063">
    <property type="entry name" value="SAM-dependent_MTases_sf"/>
</dbReference>
<dbReference type="Pfam" id="PF08241">
    <property type="entry name" value="Methyltransf_11"/>
    <property type="match status" value="1"/>
</dbReference>
<keyword evidence="1 6" id="KW-0489">Methyltransferase</keyword>
<gene>
    <name evidence="6" type="ORF">ACFFRI_11195</name>
</gene>
<dbReference type="Gene3D" id="3.40.50.150">
    <property type="entry name" value="Vaccinia Virus protein VP39"/>
    <property type="match status" value="1"/>
</dbReference>
<feature type="domain" description="Methyltransferase type 11" evidence="5">
    <location>
        <begin position="48"/>
        <end position="143"/>
    </location>
</feature>
<keyword evidence="3" id="KW-0949">S-adenosyl-L-methionine</keyword>
<dbReference type="GO" id="GO:0008168">
    <property type="term" value="F:methyltransferase activity"/>
    <property type="evidence" value="ECO:0007669"/>
    <property type="project" value="UniProtKB-KW"/>
</dbReference>
<evidence type="ECO:0000256" key="2">
    <source>
        <dbReference type="ARBA" id="ARBA00022679"/>
    </source>
</evidence>
<feature type="region of interest" description="Disordered" evidence="4">
    <location>
        <begin position="1"/>
        <end position="26"/>
    </location>
</feature>
<keyword evidence="2 6" id="KW-0808">Transferase</keyword>
<dbReference type="RefSeq" id="WP_379141475.1">
    <property type="nucleotide sequence ID" value="NZ_JBHMDG010000012.1"/>
</dbReference>
<protein>
    <submittedName>
        <fullName evidence="6">Class I SAM-dependent methyltransferase</fullName>
        <ecNumber evidence="6">2.1.1.-</ecNumber>
    </submittedName>
</protein>
<dbReference type="PANTHER" id="PTHR43464">
    <property type="entry name" value="METHYLTRANSFERASE"/>
    <property type="match status" value="1"/>
</dbReference>
<evidence type="ECO:0000313" key="7">
    <source>
        <dbReference type="Proteomes" id="UP001589750"/>
    </source>
</evidence>
<dbReference type="GO" id="GO:0032259">
    <property type="term" value="P:methylation"/>
    <property type="evidence" value="ECO:0007669"/>
    <property type="project" value="UniProtKB-KW"/>
</dbReference>
<dbReference type="InterPro" id="IPR013216">
    <property type="entry name" value="Methyltransf_11"/>
</dbReference>
<comment type="caution">
    <text evidence="6">The sequence shown here is derived from an EMBL/GenBank/DDBJ whole genome shotgun (WGS) entry which is preliminary data.</text>
</comment>
<accession>A0ABV5KA48</accession>
<dbReference type="SUPFAM" id="SSF53335">
    <property type="entry name" value="S-adenosyl-L-methionine-dependent methyltransferases"/>
    <property type="match status" value="1"/>
</dbReference>
<dbReference type="PANTHER" id="PTHR43464:SF19">
    <property type="entry name" value="UBIQUINONE BIOSYNTHESIS O-METHYLTRANSFERASE, MITOCHONDRIAL"/>
    <property type="match status" value="1"/>
</dbReference>
<sequence>MSDPRAYWDGEADTFDDEPDHGLGDPATREAWRQLLAAHLPMPPVDVVDLGCGTGTLSVLLAEAGHRVRGLDLSPAMISRARAKAGAAGPEVAVGVGDAAQPPYDAASADVVLCRHVLWALPDAPAALARWVGLLRPGGRLVLVEGRWHTGAGIDAATCRRLVEPHASRVDVVPLVDEVYWGGPITDERYLLVAH</sequence>
<dbReference type="CDD" id="cd02440">
    <property type="entry name" value="AdoMet_MTases"/>
    <property type="match status" value="1"/>
</dbReference>
<evidence type="ECO:0000256" key="4">
    <source>
        <dbReference type="SAM" id="MobiDB-lite"/>
    </source>
</evidence>
<dbReference type="EMBL" id="JBHMDG010000012">
    <property type="protein sequence ID" value="MFB9313608.1"/>
    <property type="molecule type" value="Genomic_DNA"/>
</dbReference>
<evidence type="ECO:0000313" key="6">
    <source>
        <dbReference type="EMBL" id="MFB9313608.1"/>
    </source>
</evidence>
<dbReference type="EC" id="2.1.1.-" evidence="6"/>
<evidence type="ECO:0000256" key="1">
    <source>
        <dbReference type="ARBA" id="ARBA00022603"/>
    </source>
</evidence>